<name>A0ABX8FBA6_9BACI</name>
<evidence type="ECO:0000313" key="2">
    <source>
        <dbReference type="EMBL" id="QVY60447.1"/>
    </source>
</evidence>
<dbReference type="Proteomes" id="UP000679247">
    <property type="component" value="Chromosome"/>
</dbReference>
<keyword evidence="1" id="KW-0812">Transmembrane</keyword>
<evidence type="ECO:0000313" key="3">
    <source>
        <dbReference type="Proteomes" id="UP000679247"/>
    </source>
</evidence>
<dbReference type="RefSeq" id="WP_066443319.1">
    <property type="nucleotide sequence ID" value="NZ_CANKUS010000003.1"/>
</dbReference>
<evidence type="ECO:0008006" key="4">
    <source>
        <dbReference type="Google" id="ProtNLM"/>
    </source>
</evidence>
<keyword evidence="1" id="KW-1133">Transmembrane helix</keyword>
<organism evidence="2 3">
    <name type="scientific">Cytobacillus gottheilii</name>
    <dbReference type="NCBI Taxonomy" id="859144"/>
    <lineage>
        <taxon>Bacteria</taxon>
        <taxon>Bacillati</taxon>
        <taxon>Bacillota</taxon>
        <taxon>Bacilli</taxon>
        <taxon>Bacillales</taxon>
        <taxon>Bacillaceae</taxon>
        <taxon>Cytobacillus</taxon>
    </lineage>
</organism>
<proteinExistence type="predicted"/>
<evidence type="ECO:0000256" key="1">
    <source>
        <dbReference type="SAM" id="Phobius"/>
    </source>
</evidence>
<feature type="transmembrane region" description="Helical" evidence="1">
    <location>
        <begin position="9"/>
        <end position="28"/>
    </location>
</feature>
<keyword evidence="1" id="KW-0472">Membrane</keyword>
<keyword evidence="3" id="KW-1185">Reference proteome</keyword>
<gene>
    <name evidence="2" type="ORF">J1899_15695</name>
</gene>
<reference evidence="2 3" key="1">
    <citation type="submission" date="2021-03" db="EMBL/GenBank/DDBJ databases">
        <title>The first data on the complete genome of the tetrodotoxin-producing bacterium.</title>
        <authorList>
            <person name="Melnikova D.I."/>
            <person name="Nijland R."/>
            <person name="Magarlamov T.Y."/>
        </authorList>
    </citation>
    <scope>NUCLEOTIDE SEQUENCE [LARGE SCALE GENOMIC DNA]</scope>
    <source>
        <strain evidence="2 3">1839</strain>
    </source>
</reference>
<dbReference type="EMBL" id="CP071709">
    <property type="protein sequence ID" value="QVY60447.1"/>
    <property type="molecule type" value="Genomic_DNA"/>
</dbReference>
<protein>
    <recommendedName>
        <fullName evidence="4">Permease</fullName>
    </recommendedName>
</protein>
<feature type="transmembrane region" description="Helical" evidence="1">
    <location>
        <begin position="74"/>
        <end position="90"/>
    </location>
</feature>
<sequence length="116" mass="13525">MKNFIVRNLITLIITSIILTAFMLLGFWEGNEDFFLTLLVLFSYTTLFIFLYGVISSIVAELLTILFWKGKRKVVKVLVYLGSLAIFSYSAPNIVYVFYAFIMAIFYFILDEVFRK</sequence>
<accession>A0ABX8FBA6</accession>
<feature type="transmembrane region" description="Helical" evidence="1">
    <location>
        <begin position="34"/>
        <end position="67"/>
    </location>
</feature>